<sequence>MTASEGSTSEGLHECVVVPSHWLHNINIGQRHAPSTKISLLWENDICKQKVTTLIGGYISQVLCVERNIRKGRSTLCKRHCPTARKISSGVSVGRYRRRPIAGSINLSLSALGKRHCPTTTGIGQTTMVVDFCIGPCLCTSHRGRQVWTSRIDRGLWTQLSAHRAFPSPTPFSYTQRTDDIIHEKPASAVTCILFNRHRP</sequence>
<dbReference type="AlphaFoldDB" id="A0A3Q7JLJ0"/>
<reference evidence="1" key="1">
    <citation type="journal article" date="2012" name="Nature">
        <title>The tomato genome sequence provides insights into fleshy fruit evolution.</title>
        <authorList>
            <consortium name="Tomato Genome Consortium"/>
        </authorList>
    </citation>
    <scope>NUCLEOTIDE SEQUENCE [LARGE SCALE GENOMIC DNA]</scope>
    <source>
        <strain evidence="1">cv. Heinz 1706</strain>
    </source>
</reference>
<organism evidence="1">
    <name type="scientific">Solanum lycopersicum</name>
    <name type="common">Tomato</name>
    <name type="synonym">Lycopersicon esculentum</name>
    <dbReference type="NCBI Taxonomy" id="4081"/>
    <lineage>
        <taxon>Eukaryota</taxon>
        <taxon>Viridiplantae</taxon>
        <taxon>Streptophyta</taxon>
        <taxon>Embryophyta</taxon>
        <taxon>Tracheophyta</taxon>
        <taxon>Spermatophyta</taxon>
        <taxon>Magnoliopsida</taxon>
        <taxon>eudicotyledons</taxon>
        <taxon>Gunneridae</taxon>
        <taxon>Pentapetalae</taxon>
        <taxon>asterids</taxon>
        <taxon>lamiids</taxon>
        <taxon>Solanales</taxon>
        <taxon>Solanaceae</taxon>
        <taxon>Solanoideae</taxon>
        <taxon>Solaneae</taxon>
        <taxon>Solanum</taxon>
        <taxon>Solanum subgen. Lycopersicon</taxon>
    </lineage>
</organism>
<accession>A0A3Q7JLJ0</accession>
<dbReference type="Proteomes" id="UP000004994">
    <property type="component" value="Chromosome 11"/>
</dbReference>
<dbReference type="InParanoid" id="A0A3Q7JLJ0"/>
<keyword evidence="2" id="KW-1185">Reference proteome</keyword>
<name>A0A3Q7JLJ0_SOLLC</name>
<evidence type="ECO:0000313" key="1">
    <source>
        <dbReference type="EnsemblPlants" id="Solyc11g039410.2.1"/>
    </source>
</evidence>
<dbReference type="EnsemblPlants" id="Solyc11g039410.2.1">
    <property type="protein sequence ID" value="Solyc11g039410.2.1"/>
    <property type="gene ID" value="Solyc11g039410.2"/>
</dbReference>
<protein>
    <submittedName>
        <fullName evidence="1">Uncharacterized protein</fullName>
    </submittedName>
</protein>
<reference evidence="1" key="2">
    <citation type="submission" date="2019-01" db="UniProtKB">
        <authorList>
            <consortium name="EnsemblPlants"/>
        </authorList>
    </citation>
    <scope>IDENTIFICATION</scope>
    <source>
        <strain evidence="1">cv. Heinz 1706</strain>
    </source>
</reference>
<proteinExistence type="predicted"/>
<dbReference type="Gramene" id="Solyc11g039410.2.1">
    <property type="protein sequence ID" value="Solyc11g039410.2.1"/>
    <property type="gene ID" value="Solyc11g039410.2"/>
</dbReference>
<evidence type="ECO:0000313" key="2">
    <source>
        <dbReference type="Proteomes" id="UP000004994"/>
    </source>
</evidence>
<dbReference type="PaxDb" id="4081-Solyc11g039410.1.1"/>